<name>A0AAD3SLL4_NEPGR</name>
<dbReference type="Proteomes" id="UP001279734">
    <property type="component" value="Unassembled WGS sequence"/>
</dbReference>
<dbReference type="AlphaFoldDB" id="A0AAD3SLL4"/>
<evidence type="ECO:0000313" key="1">
    <source>
        <dbReference type="EMBL" id="GMH13985.1"/>
    </source>
</evidence>
<evidence type="ECO:0000313" key="2">
    <source>
        <dbReference type="Proteomes" id="UP001279734"/>
    </source>
</evidence>
<protein>
    <submittedName>
        <fullName evidence="1">Uncharacterized protein</fullName>
    </submittedName>
</protein>
<gene>
    <name evidence="1" type="ORF">Nepgr_015826</name>
</gene>
<accession>A0AAD3SLL4</accession>
<sequence length="69" mass="7879">MEMKMLSCVLSHDGMLPEGGSLVDERRCRLVVMWRCGAIAVVYPLRFCGVLRLCRMVYFVCGIPWPLVD</sequence>
<proteinExistence type="predicted"/>
<reference evidence="1" key="1">
    <citation type="submission" date="2023-05" db="EMBL/GenBank/DDBJ databases">
        <title>Nepenthes gracilis genome sequencing.</title>
        <authorList>
            <person name="Fukushima K."/>
        </authorList>
    </citation>
    <scope>NUCLEOTIDE SEQUENCE</scope>
    <source>
        <strain evidence="1">SING2019-196</strain>
    </source>
</reference>
<comment type="caution">
    <text evidence="1">The sequence shown here is derived from an EMBL/GenBank/DDBJ whole genome shotgun (WGS) entry which is preliminary data.</text>
</comment>
<keyword evidence="2" id="KW-1185">Reference proteome</keyword>
<dbReference type="EMBL" id="BSYO01000013">
    <property type="protein sequence ID" value="GMH13985.1"/>
    <property type="molecule type" value="Genomic_DNA"/>
</dbReference>
<organism evidence="1 2">
    <name type="scientific">Nepenthes gracilis</name>
    <name type="common">Slender pitcher plant</name>
    <dbReference type="NCBI Taxonomy" id="150966"/>
    <lineage>
        <taxon>Eukaryota</taxon>
        <taxon>Viridiplantae</taxon>
        <taxon>Streptophyta</taxon>
        <taxon>Embryophyta</taxon>
        <taxon>Tracheophyta</taxon>
        <taxon>Spermatophyta</taxon>
        <taxon>Magnoliopsida</taxon>
        <taxon>eudicotyledons</taxon>
        <taxon>Gunneridae</taxon>
        <taxon>Pentapetalae</taxon>
        <taxon>Caryophyllales</taxon>
        <taxon>Nepenthaceae</taxon>
        <taxon>Nepenthes</taxon>
    </lineage>
</organism>